<name>A0A251PZ14_PRUPE</name>
<dbReference type="PANTHER" id="PTHR31973">
    <property type="entry name" value="POLYPROTEIN, PUTATIVE-RELATED"/>
    <property type="match status" value="1"/>
</dbReference>
<feature type="compositionally biased region" description="Low complexity" evidence="5">
    <location>
        <begin position="157"/>
        <end position="166"/>
    </location>
</feature>
<organism evidence="8 9">
    <name type="scientific">Prunus persica</name>
    <name type="common">Peach</name>
    <name type="synonym">Amygdalus persica</name>
    <dbReference type="NCBI Taxonomy" id="3760"/>
    <lineage>
        <taxon>Eukaryota</taxon>
        <taxon>Viridiplantae</taxon>
        <taxon>Streptophyta</taxon>
        <taxon>Embryophyta</taxon>
        <taxon>Tracheophyta</taxon>
        <taxon>Spermatophyta</taxon>
        <taxon>Magnoliopsida</taxon>
        <taxon>eudicotyledons</taxon>
        <taxon>Gunneridae</taxon>
        <taxon>Pentapetalae</taxon>
        <taxon>rosids</taxon>
        <taxon>fabids</taxon>
        <taxon>Rosales</taxon>
        <taxon>Rosaceae</taxon>
        <taxon>Amygdaloideae</taxon>
        <taxon>Amygdaleae</taxon>
        <taxon>Prunus</taxon>
    </lineage>
</organism>
<accession>A0A251PZ14</accession>
<dbReference type="SMART" id="SM00575">
    <property type="entry name" value="ZnF_PMZ"/>
    <property type="match status" value="1"/>
</dbReference>
<evidence type="ECO:0000256" key="2">
    <source>
        <dbReference type="ARBA" id="ARBA00022771"/>
    </source>
</evidence>
<feature type="domain" description="SWIM-type" evidence="7">
    <location>
        <begin position="259"/>
        <end position="291"/>
    </location>
</feature>
<feature type="compositionally biased region" description="Polar residues" evidence="5">
    <location>
        <begin position="404"/>
        <end position="415"/>
    </location>
</feature>
<evidence type="ECO:0000313" key="9">
    <source>
        <dbReference type="Proteomes" id="UP000006882"/>
    </source>
</evidence>
<evidence type="ECO:0000313" key="8">
    <source>
        <dbReference type="EMBL" id="ONI16807.1"/>
    </source>
</evidence>
<evidence type="ECO:0000259" key="7">
    <source>
        <dbReference type="PROSITE" id="PS50966"/>
    </source>
</evidence>
<dbReference type="GO" id="GO:0003676">
    <property type="term" value="F:nucleic acid binding"/>
    <property type="evidence" value="ECO:0007669"/>
    <property type="project" value="InterPro"/>
</dbReference>
<dbReference type="InterPro" id="IPR058594">
    <property type="entry name" value="PB1-like_dom_pln"/>
</dbReference>
<proteinExistence type="predicted"/>
<gene>
    <name evidence="8" type="ORF">PRUPE_3G123400</name>
</gene>
<dbReference type="InterPro" id="IPR007527">
    <property type="entry name" value="Znf_SWIM"/>
</dbReference>
<feature type="region of interest" description="Disordered" evidence="5">
    <location>
        <begin position="155"/>
        <end position="176"/>
    </location>
</feature>
<dbReference type="AlphaFoldDB" id="A0A251PZ14"/>
<feature type="region of interest" description="Disordered" evidence="5">
    <location>
        <begin position="327"/>
        <end position="368"/>
    </location>
</feature>
<dbReference type="PANTHER" id="PTHR31973:SF199">
    <property type="entry name" value="SWIM-TYPE DOMAIN-CONTAINING PROTEIN"/>
    <property type="match status" value="1"/>
</dbReference>
<dbReference type="Gramene" id="ONI16807">
    <property type="protein sequence ID" value="ONI16807"/>
    <property type="gene ID" value="PRUPE_3G123400"/>
</dbReference>
<evidence type="ECO:0000256" key="1">
    <source>
        <dbReference type="ARBA" id="ARBA00022723"/>
    </source>
</evidence>
<dbReference type="EMBL" id="CM007653">
    <property type="protein sequence ID" value="ONI16807.1"/>
    <property type="molecule type" value="Genomic_DNA"/>
</dbReference>
<dbReference type="InterPro" id="IPR006564">
    <property type="entry name" value="Znf_PMZ"/>
</dbReference>
<keyword evidence="2 4" id="KW-0863">Zinc-finger</keyword>
<keyword evidence="3" id="KW-0862">Zinc</keyword>
<feature type="domain" description="CCHC-type" evidence="6">
    <location>
        <begin position="386"/>
        <end position="399"/>
    </location>
</feature>
<dbReference type="GO" id="GO:0008270">
    <property type="term" value="F:zinc ion binding"/>
    <property type="evidence" value="ECO:0007669"/>
    <property type="project" value="UniProtKB-KW"/>
</dbReference>
<sequence>MEFEFRWGGENPKYAIFDRVTLELHHGGMFENGVYKGGKVCYLDNIVDDFLSLLDLRKIRKEWGYTVDVSKIEQTMEIRYRKAGQKDGNILELITSDAKVVEMVGCMPCNRVLVLYYTDLENSNDVDNDGKGVTWHTFSEPGDADADVEVGNEGENEAAATENGEVGNEGENEENDAEFVDSENIGPTIQPNAGENVEPTIDPNACENVGPTVQPHGHEKVGPTYEAPGEFQFSNSRCKRSVHFGSQTYQVTHMYGGEFVVDFRARTCSCWRWDLCWIPCGHAISAIFQRDESLIDYVDECYKPATYMKSYEPMIHPIPLMDQWTKSGHPPIHPPNVRVQPGRPKKARSKEPAEILVPPPPPPHPMPPNYVQPRDKLRRLFIKITCRRCGQSGHNRATCDRQNSENQQANASSAQKEVDTKGGAVRLRTYIGPFSLLQKSKKTTVNHRRVFDFSMVVESTVIFSLINHDAKSPSLLQYTTSSTNTKRRLCTAKDLKNSRG</sequence>
<keyword evidence="1" id="KW-0479">Metal-binding</keyword>
<dbReference type="PROSITE" id="PS50158">
    <property type="entry name" value="ZF_CCHC"/>
    <property type="match status" value="1"/>
</dbReference>
<dbReference type="PROSITE" id="PS50966">
    <property type="entry name" value="ZF_SWIM"/>
    <property type="match status" value="1"/>
</dbReference>
<reference evidence="8 9" key="1">
    <citation type="journal article" date="2013" name="Nat. Genet.">
        <title>The high-quality draft genome of peach (Prunus persica) identifies unique patterns of genetic diversity, domestication and genome evolution.</title>
        <authorList>
            <consortium name="International Peach Genome Initiative"/>
            <person name="Verde I."/>
            <person name="Abbott A.G."/>
            <person name="Scalabrin S."/>
            <person name="Jung S."/>
            <person name="Shu S."/>
            <person name="Marroni F."/>
            <person name="Zhebentyayeva T."/>
            <person name="Dettori M.T."/>
            <person name="Grimwood J."/>
            <person name="Cattonaro F."/>
            <person name="Zuccolo A."/>
            <person name="Rossini L."/>
            <person name="Jenkins J."/>
            <person name="Vendramin E."/>
            <person name="Meisel L.A."/>
            <person name="Decroocq V."/>
            <person name="Sosinski B."/>
            <person name="Prochnik S."/>
            <person name="Mitros T."/>
            <person name="Policriti A."/>
            <person name="Cipriani G."/>
            <person name="Dondini L."/>
            <person name="Ficklin S."/>
            <person name="Goodstein D.M."/>
            <person name="Xuan P."/>
            <person name="Del Fabbro C."/>
            <person name="Aramini V."/>
            <person name="Copetti D."/>
            <person name="Gonzalez S."/>
            <person name="Horner D.S."/>
            <person name="Falchi R."/>
            <person name="Lucas S."/>
            <person name="Mica E."/>
            <person name="Maldonado J."/>
            <person name="Lazzari B."/>
            <person name="Bielenberg D."/>
            <person name="Pirona R."/>
            <person name="Miculan M."/>
            <person name="Barakat A."/>
            <person name="Testolin R."/>
            <person name="Stella A."/>
            <person name="Tartarini S."/>
            <person name="Tonutti P."/>
            <person name="Arus P."/>
            <person name="Orellana A."/>
            <person name="Wells C."/>
            <person name="Main D."/>
            <person name="Vizzotto G."/>
            <person name="Silva H."/>
            <person name="Salamini F."/>
            <person name="Schmutz J."/>
            <person name="Morgante M."/>
            <person name="Rokhsar D.S."/>
        </authorList>
    </citation>
    <scope>NUCLEOTIDE SEQUENCE [LARGE SCALE GENOMIC DNA]</scope>
    <source>
        <strain evidence="9">cv. Nemared</strain>
    </source>
</reference>
<feature type="region of interest" description="Disordered" evidence="5">
    <location>
        <begin position="391"/>
        <end position="420"/>
    </location>
</feature>
<evidence type="ECO:0000256" key="3">
    <source>
        <dbReference type="ARBA" id="ARBA00022833"/>
    </source>
</evidence>
<dbReference type="InterPro" id="IPR001878">
    <property type="entry name" value="Znf_CCHC"/>
</dbReference>
<keyword evidence="9" id="KW-1185">Reference proteome</keyword>
<dbReference type="Pfam" id="PF26130">
    <property type="entry name" value="PB1-like"/>
    <property type="match status" value="1"/>
</dbReference>
<evidence type="ECO:0000259" key="6">
    <source>
        <dbReference type="PROSITE" id="PS50158"/>
    </source>
</evidence>
<evidence type="ECO:0000256" key="5">
    <source>
        <dbReference type="SAM" id="MobiDB-lite"/>
    </source>
</evidence>
<dbReference type="Proteomes" id="UP000006882">
    <property type="component" value="Chromosome G3"/>
</dbReference>
<evidence type="ECO:0000256" key="4">
    <source>
        <dbReference type="PROSITE-ProRule" id="PRU00047"/>
    </source>
</evidence>
<feature type="compositionally biased region" description="Pro residues" evidence="5">
    <location>
        <begin position="357"/>
        <end position="368"/>
    </location>
</feature>
<evidence type="ECO:0008006" key="10">
    <source>
        <dbReference type="Google" id="ProtNLM"/>
    </source>
</evidence>
<protein>
    <recommendedName>
        <fullName evidence="10">SWIM-type domain-containing protein</fullName>
    </recommendedName>
</protein>